<dbReference type="AlphaFoldDB" id="E4ZV30"/>
<feature type="chain" id="PRO_5003194824" evidence="2">
    <location>
        <begin position="21"/>
        <end position="628"/>
    </location>
</feature>
<proteinExistence type="predicted"/>
<accession>E4ZV30</accession>
<keyword evidence="2" id="KW-0732">Signal</keyword>
<gene>
    <name evidence="3" type="ORF">LEMA_P026080.1</name>
</gene>
<organism evidence="4">
    <name type="scientific">Leptosphaeria maculans (strain JN3 / isolate v23.1.3 / race Av1-4-5-6-7-8)</name>
    <name type="common">Blackleg fungus</name>
    <name type="synonym">Phoma lingam</name>
    <dbReference type="NCBI Taxonomy" id="985895"/>
    <lineage>
        <taxon>Eukaryota</taxon>
        <taxon>Fungi</taxon>
        <taxon>Dikarya</taxon>
        <taxon>Ascomycota</taxon>
        <taxon>Pezizomycotina</taxon>
        <taxon>Dothideomycetes</taxon>
        <taxon>Pleosporomycetidae</taxon>
        <taxon>Pleosporales</taxon>
        <taxon>Pleosporineae</taxon>
        <taxon>Leptosphaeriaceae</taxon>
        <taxon>Plenodomus</taxon>
        <taxon>Plenodomus lingam/Leptosphaeria maculans species complex</taxon>
    </lineage>
</organism>
<keyword evidence="4" id="KW-1185">Reference proteome</keyword>
<name>E4ZV30_LEPMJ</name>
<feature type="region of interest" description="Disordered" evidence="1">
    <location>
        <begin position="554"/>
        <end position="583"/>
    </location>
</feature>
<evidence type="ECO:0000256" key="1">
    <source>
        <dbReference type="SAM" id="MobiDB-lite"/>
    </source>
</evidence>
<feature type="compositionally biased region" description="Basic residues" evidence="1">
    <location>
        <begin position="560"/>
        <end position="579"/>
    </location>
</feature>
<protein>
    <submittedName>
        <fullName evidence="3">Predicted protein</fullName>
    </submittedName>
</protein>
<dbReference type="InParanoid" id="E4ZV30"/>
<reference evidence="4" key="1">
    <citation type="journal article" date="2011" name="Nat. Commun.">
        <title>Effector diversification within compartments of the Leptosphaeria maculans genome affected by Repeat-Induced Point mutations.</title>
        <authorList>
            <person name="Rouxel T."/>
            <person name="Grandaubert J."/>
            <person name="Hane J.K."/>
            <person name="Hoede C."/>
            <person name="van de Wouw A.P."/>
            <person name="Couloux A."/>
            <person name="Dominguez V."/>
            <person name="Anthouard V."/>
            <person name="Bally P."/>
            <person name="Bourras S."/>
            <person name="Cozijnsen A.J."/>
            <person name="Ciuffetti L.M."/>
            <person name="Degrave A."/>
            <person name="Dilmaghani A."/>
            <person name="Duret L."/>
            <person name="Fudal I."/>
            <person name="Goodwin S.B."/>
            <person name="Gout L."/>
            <person name="Glaser N."/>
            <person name="Linglin J."/>
            <person name="Kema G.H.J."/>
            <person name="Lapalu N."/>
            <person name="Lawrence C.B."/>
            <person name="May K."/>
            <person name="Meyer M."/>
            <person name="Ollivier B."/>
            <person name="Poulain J."/>
            <person name="Schoch C.L."/>
            <person name="Simon A."/>
            <person name="Spatafora J.W."/>
            <person name="Stachowiak A."/>
            <person name="Turgeon B.G."/>
            <person name="Tyler B.M."/>
            <person name="Vincent D."/>
            <person name="Weissenbach J."/>
            <person name="Amselem J."/>
            <person name="Quesneville H."/>
            <person name="Oliver R.P."/>
            <person name="Wincker P."/>
            <person name="Balesdent M.-H."/>
            <person name="Howlett B.J."/>
        </authorList>
    </citation>
    <scope>NUCLEOTIDE SEQUENCE [LARGE SCALE GENOMIC DNA]</scope>
    <source>
        <strain evidence="4">JN3 / isolate v23.1.3 / race Av1-4-5-6-7-8</strain>
    </source>
</reference>
<dbReference type="EMBL" id="FP929127">
    <property type="protein sequence ID" value="CBX95456.1"/>
    <property type="molecule type" value="Genomic_DNA"/>
</dbReference>
<feature type="signal peptide" evidence="2">
    <location>
        <begin position="1"/>
        <end position="20"/>
    </location>
</feature>
<evidence type="ECO:0000313" key="4">
    <source>
        <dbReference type="Proteomes" id="UP000002668"/>
    </source>
</evidence>
<dbReference type="OrthoDB" id="10656733at2759"/>
<evidence type="ECO:0000313" key="3">
    <source>
        <dbReference type="EMBL" id="CBX95456.1"/>
    </source>
</evidence>
<dbReference type="HOGENOM" id="CLU_435499_0_0_1"/>
<dbReference type="VEuPathDB" id="FungiDB:LEMA_P026080.1"/>
<dbReference type="Proteomes" id="UP000002668">
    <property type="component" value="Genome"/>
</dbReference>
<sequence length="628" mass="67736">MSRTTAAVKLLLVSLPLVRSLPQLSPPYPIVISTTTDISEAVLATPTEEPDLSPVETDILVDLIPTDVQPDEEEAAPSVTVPLDPIYDDQIYVDPITSDWPYHTISPAPIADGDSVSLETFVEILQPLLDIIEDMLPEDEVLVHRYAEDLLPGLLPTVRPMILDAMETPLPEFPNIDSLESSVFEPITEATGDLIFAGTISDTPESPIAEPRIESIISETPEIAVPLPELSGLPLPDLTFSNSLSDLLSEIPAPEPVFPDAPSQPYFPDPSSIDAAIPRPVFPESSLVNAVIPGPVFPDASAAEAAIPGPVFPDTPSPKLLSPEPEDMPARASSPLKKREDKGWFGGIGESIINAITRGAGANKPTEATIKDEQPSLGAFRHDVLQLPVDLLPVGIAAVINGTIPSRNESEPYSEAAALALIEELLSLILQVLGLDFLPNDNGVNQTREEIELALREHNGPVATSDLFDIVNKVVGQELSHAHSNKGSHRGHTKRDASPATDAIEKFYASLQSSSDHSVDSIASFSDTLRASLKQLDASSQAALLEALKHETTQHELVKRQRPGRGRGRRGGRRGRRGRIVTDPRLPGFDGRAFIAYYTSEVCQISSLIPGSPCRHIIHCEWTTFPTS</sequence>
<evidence type="ECO:0000256" key="2">
    <source>
        <dbReference type="SAM" id="SignalP"/>
    </source>
</evidence>
<feature type="region of interest" description="Disordered" evidence="1">
    <location>
        <begin position="307"/>
        <end position="339"/>
    </location>
</feature>